<dbReference type="RefSeq" id="XP_022483044.1">
    <property type="nucleotide sequence ID" value="XM_022637121.1"/>
</dbReference>
<dbReference type="Pfam" id="PF12937">
    <property type="entry name" value="F-box-like"/>
    <property type="match status" value="1"/>
</dbReference>
<proteinExistence type="predicted"/>
<sequence length="762" mass="83884">MPALRSSHGYAGHMLQRDSIAHKKRNSRVSIHPTLNERETGRMSPRNDQPVPKSSRKTKPAQSAANSAPPEILLDIFLMLAPRDFDNARRTCSQWMRVSLNDKLLETMLRRAGWWDAWLQDRQKKRISTRSDESEAWRMSRRFATECLLSGRRFNIAKPGFLSTATVDFSGLSDNSPRKTRGSRLQPVLKESKGLSTFSVSSCSNYLLVTNGCMIYVYHLLGRKCQSASPTDMSDVSLAPISRISCPFEVLSATIDTSTPRFTVAALLSNRVGMICDLDMAFSEEPSTKTRANSISAVQDAHEQPTSQLLRMPTADSTSRHFFYNVCTPDAPPRTIALCPGRRLVGFGCAAGVEIHSVNEPRRNEQRKHFPMPQPSEILHFLPSSPETPNELRLISSLTGPGFHECKCPPSPTPSLQSPTLSPAPQAKNQFHFLADVQSFSRRRIPHTPSRSFVRATHCHHYRAVPINDGFHIMFIEPRTSLLCIGSSTPIGGPTSLTRAFICIPPFANPTPAKDPPIPTIFAAGSDLSWGLRVVAAYGNRIVLYSIPLDVYNVIHKERERQGDGVMGDSDLARDWYADADRSPKRRDSLAQNQSGDWEYLLSVSYRPTAMMWPFKIYGKEIGTVDRLVELSLQSSEGGVRVWAFGGDGRATVFDIDTFTSGGFGPGSVPVSALKIGADGGVESFKKVERVGLGSSRKRKAEVLGDGFAGRYGAGRHSAVVDGLGLIKPCAAGVHGVQQDPSVRRTSFAACILDFKIPELGI</sequence>
<organism evidence="3 4">
    <name type="scientific">Penicillium arizonense</name>
    <dbReference type="NCBI Taxonomy" id="1835702"/>
    <lineage>
        <taxon>Eukaryota</taxon>
        <taxon>Fungi</taxon>
        <taxon>Dikarya</taxon>
        <taxon>Ascomycota</taxon>
        <taxon>Pezizomycotina</taxon>
        <taxon>Eurotiomycetes</taxon>
        <taxon>Eurotiomycetidae</taxon>
        <taxon>Eurotiales</taxon>
        <taxon>Aspergillaceae</taxon>
        <taxon>Penicillium</taxon>
    </lineage>
</organism>
<dbReference type="SUPFAM" id="SSF81383">
    <property type="entry name" value="F-box domain"/>
    <property type="match status" value="1"/>
</dbReference>
<dbReference type="OrthoDB" id="1689567at2759"/>
<dbReference type="Proteomes" id="UP000177622">
    <property type="component" value="Unassembled WGS sequence"/>
</dbReference>
<gene>
    <name evidence="3" type="ORF">PENARI_c041G06671</name>
</gene>
<feature type="domain" description="F-box" evidence="2">
    <location>
        <begin position="69"/>
        <end position="104"/>
    </location>
</feature>
<comment type="caution">
    <text evidence="3">The sequence shown here is derived from an EMBL/GenBank/DDBJ whole genome shotgun (WGS) entry which is preliminary data.</text>
</comment>
<dbReference type="GeneID" id="34581855"/>
<dbReference type="AlphaFoldDB" id="A0A1F5L319"/>
<evidence type="ECO:0000259" key="2">
    <source>
        <dbReference type="Pfam" id="PF12937"/>
    </source>
</evidence>
<protein>
    <recommendedName>
        <fullName evidence="2">F-box domain-containing protein</fullName>
    </recommendedName>
</protein>
<dbReference type="InterPro" id="IPR001810">
    <property type="entry name" value="F-box_dom"/>
</dbReference>
<evidence type="ECO:0000256" key="1">
    <source>
        <dbReference type="SAM" id="MobiDB-lite"/>
    </source>
</evidence>
<evidence type="ECO:0000313" key="3">
    <source>
        <dbReference type="EMBL" id="OGE47585.1"/>
    </source>
</evidence>
<dbReference type="Gene3D" id="1.20.1280.50">
    <property type="match status" value="1"/>
</dbReference>
<dbReference type="InterPro" id="IPR036047">
    <property type="entry name" value="F-box-like_dom_sf"/>
</dbReference>
<reference evidence="3 4" key="1">
    <citation type="journal article" date="2016" name="Sci. Rep.">
        <title>Penicillium arizonense, a new, genome sequenced fungal species, reveals a high chemical diversity in secreted metabolites.</title>
        <authorList>
            <person name="Grijseels S."/>
            <person name="Nielsen J.C."/>
            <person name="Randelovic M."/>
            <person name="Nielsen J."/>
            <person name="Nielsen K.F."/>
            <person name="Workman M."/>
            <person name="Frisvad J.C."/>
        </authorList>
    </citation>
    <scope>NUCLEOTIDE SEQUENCE [LARGE SCALE GENOMIC DNA]</scope>
    <source>
        <strain evidence="3 4">CBS 141311</strain>
    </source>
</reference>
<name>A0A1F5L319_PENAI</name>
<evidence type="ECO:0000313" key="4">
    <source>
        <dbReference type="Proteomes" id="UP000177622"/>
    </source>
</evidence>
<dbReference type="EMBL" id="LXJU01000041">
    <property type="protein sequence ID" value="OGE47585.1"/>
    <property type="molecule type" value="Genomic_DNA"/>
</dbReference>
<feature type="region of interest" description="Disordered" evidence="1">
    <location>
        <begin position="1"/>
        <end position="67"/>
    </location>
</feature>
<keyword evidence="4" id="KW-1185">Reference proteome</keyword>
<accession>A0A1F5L319</accession>